<feature type="transmembrane region" description="Helical" evidence="6">
    <location>
        <begin position="230"/>
        <end position="251"/>
    </location>
</feature>
<feature type="transmembrane region" description="Helical" evidence="6">
    <location>
        <begin position="67"/>
        <end position="88"/>
    </location>
</feature>
<accession>A0A1E4R5F1</accession>
<comment type="subcellular location">
    <subcellularLocation>
        <location evidence="1">Membrane</location>
        <topology evidence="1">Multi-pass membrane protein</topology>
    </subcellularLocation>
</comment>
<feature type="transmembrane region" description="Helical" evidence="6">
    <location>
        <begin position="195"/>
        <end position="218"/>
    </location>
</feature>
<evidence type="ECO:0000256" key="2">
    <source>
        <dbReference type="ARBA" id="ARBA00008974"/>
    </source>
</evidence>
<dbReference type="RefSeq" id="WP_069480744.1">
    <property type="nucleotide sequence ID" value="NZ_KV766182.1"/>
</dbReference>
<dbReference type="EMBL" id="MECQ01000001">
    <property type="protein sequence ID" value="ODV55684.1"/>
    <property type="molecule type" value="Genomic_DNA"/>
</dbReference>
<reference evidence="7 8" key="1">
    <citation type="submission" date="2016-09" db="EMBL/GenBank/DDBJ databases">
        <title>Draft genome sequence of the soil isolate, Lysinibacillus fusiformis M5, a potential hypoxanthine producer.</title>
        <authorList>
            <person name="Gallegos-Monterrosa R."/>
            <person name="Maroti G."/>
            <person name="Balint B."/>
            <person name="Kovacs A.T."/>
        </authorList>
    </citation>
    <scope>NUCLEOTIDE SEQUENCE [LARGE SCALE GENOMIC DNA]</scope>
    <source>
        <strain evidence="7 8">M5</strain>
    </source>
</reference>
<dbReference type="InterPro" id="IPR001248">
    <property type="entry name" value="Pur-cyt_permease"/>
</dbReference>
<feature type="transmembrane region" description="Helical" evidence="6">
    <location>
        <begin position="377"/>
        <end position="400"/>
    </location>
</feature>
<comment type="caution">
    <text evidence="7">The sequence shown here is derived from an EMBL/GenBank/DDBJ whole genome shotgun (WGS) entry which is preliminary data.</text>
</comment>
<dbReference type="PANTHER" id="PTHR30618:SF0">
    <property type="entry name" value="PURINE-URACIL PERMEASE NCS1"/>
    <property type="match status" value="1"/>
</dbReference>
<dbReference type="GO" id="GO:0005886">
    <property type="term" value="C:plasma membrane"/>
    <property type="evidence" value="ECO:0007669"/>
    <property type="project" value="TreeGrafter"/>
</dbReference>
<dbReference type="Proteomes" id="UP000094784">
    <property type="component" value="Unassembled WGS sequence"/>
</dbReference>
<evidence type="ECO:0000256" key="6">
    <source>
        <dbReference type="SAM" id="Phobius"/>
    </source>
</evidence>
<name>A0A1E4R5F1_9BACI</name>
<gene>
    <name evidence="7" type="ORF">BG258_07100</name>
</gene>
<evidence type="ECO:0000256" key="3">
    <source>
        <dbReference type="ARBA" id="ARBA00022692"/>
    </source>
</evidence>
<comment type="similarity">
    <text evidence="2">Belongs to the purine-cytosine permease (2.A.39) family.</text>
</comment>
<organism evidence="7 8">
    <name type="scientific">Lysinibacillus fusiformis</name>
    <dbReference type="NCBI Taxonomy" id="28031"/>
    <lineage>
        <taxon>Bacteria</taxon>
        <taxon>Bacillati</taxon>
        <taxon>Bacillota</taxon>
        <taxon>Bacilli</taxon>
        <taxon>Bacillales</taxon>
        <taxon>Bacillaceae</taxon>
        <taxon>Lysinibacillus</taxon>
    </lineage>
</organism>
<dbReference type="GO" id="GO:0015205">
    <property type="term" value="F:nucleobase transmembrane transporter activity"/>
    <property type="evidence" value="ECO:0007669"/>
    <property type="project" value="TreeGrafter"/>
</dbReference>
<dbReference type="OrthoDB" id="9780088at2"/>
<feature type="transmembrane region" description="Helical" evidence="6">
    <location>
        <begin position="34"/>
        <end position="60"/>
    </location>
</feature>
<evidence type="ECO:0000256" key="1">
    <source>
        <dbReference type="ARBA" id="ARBA00004141"/>
    </source>
</evidence>
<keyword evidence="5 6" id="KW-0472">Membrane</keyword>
<keyword evidence="3 6" id="KW-0812">Transmembrane</keyword>
<evidence type="ECO:0000313" key="8">
    <source>
        <dbReference type="Proteomes" id="UP000094784"/>
    </source>
</evidence>
<sequence length="492" mass="53489">MEHAKIEQSYQDYRALGYSEELLPKGPQERDWGIFNYITVWMGAVHNIMSYMTVAGFFILGLSVNQVFLAIMLSAVIVSAGYALNGYAASKYGIPFAILLRDAFGVKGSIIPALCRGLIAGVVFFGTTTVVGAQSLNVLFARFIPNYMSIGGDFTLFGLDVPTMISYSILWIVTVLLFLGGMDMLTVFGKYSSPIVYIFIIGAAIWAINIAGGIGPILDYTPATKMESPLVFIACVSALVSNWAGPIVNIADFTNRAKSPKAMVYGLSIGMIGSYLLFAITCISLIAGTEIAFGQPIFNIVDAIDKIQNPFSVIVLILALNVGATAFVVFGNLLPSGLQMTTLFPKVFTVKTAGILTAIVGTMILPWKLVSSTETLFFFYSFIGSMFGPIAGIMLSSFYIERKRRIELSTIYVKDGNNGAYKSGYNIVACVVLLISFMLPMSGAFLKGVPFLVKLNDFAFFSGLIVSFILYTVLYRFNNQKIQNNAENKVGV</sequence>
<evidence type="ECO:0000313" key="7">
    <source>
        <dbReference type="EMBL" id="ODV55684.1"/>
    </source>
</evidence>
<dbReference type="AlphaFoldDB" id="A0A1E4R5F1"/>
<feature type="transmembrane region" description="Helical" evidence="6">
    <location>
        <begin position="263"/>
        <end position="287"/>
    </location>
</feature>
<evidence type="ECO:0000256" key="4">
    <source>
        <dbReference type="ARBA" id="ARBA00022989"/>
    </source>
</evidence>
<feature type="transmembrane region" description="Helical" evidence="6">
    <location>
        <begin position="307"/>
        <end position="331"/>
    </location>
</feature>
<feature type="transmembrane region" description="Helical" evidence="6">
    <location>
        <begin position="424"/>
        <end position="446"/>
    </location>
</feature>
<dbReference type="InterPro" id="IPR045225">
    <property type="entry name" value="Uracil/uridine/allantoin_perm"/>
</dbReference>
<dbReference type="Pfam" id="PF02133">
    <property type="entry name" value="Transp_cyt_pur"/>
    <property type="match status" value="1"/>
</dbReference>
<protein>
    <submittedName>
        <fullName evidence="7">Allantoin transporter</fullName>
    </submittedName>
</protein>
<evidence type="ECO:0000256" key="5">
    <source>
        <dbReference type="ARBA" id="ARBA00023136"/>
    </source>
</evidence>
<proteinExistence type="inferred from homology"/>
<feature type="transmembrane region" description="Helical" evidence="6">
    <location>
        <begin position="164"/>
        <end position="188"/>
    </location>
</feature>
<keyword evidence="4 6" id="KW-1133">Transmembrane helix</keyword>
<dbReference type="Gene3D" id="1.10.4160.10">
    <property type="entry name" value="Hydantoin permease"/>
    <property type="match status" value="1"/>
</dbReference>
<dbReference type="PANTHER" id="PTHR30618">
    <property type="entry name" value="NCS1 FAMILY PURINE/PYRIMIDINE TRANSPORTER"/>
    <property type="match status" value="1"/>
</dbReference>
<feature type="transmembrane region" description="Helical" evidence="6">
    <location>
        <begin position="343"/>
        <end position="365"/>
    </location>
</feature>
<feature type="transmembrane region" description="Helical" evidence="6">
    <location>
        <begin position="458"/>
        <end position="477"/>
    </location>
</feature>